<feature type="compositionally biased region" description="Polar residues" evidence="9">
    <location>
        <begin position="1"/>
        <end position="15"/>
    </location>
</feature>
<organism evidence="10 11">
    <name type="scientific">Stereum hirsutum (strain FP-91666)</name>
    <name type="common">White-rot fungus</name>
    <dbReference type="NCBI Taxonomy" id="721885"/>
    <lineage>
        <taxon>Eukaryota</taxon>
        <taxon>Fungi</taxon>
        <taxon>Dikarya</taxon>
        <taxon>Basidiomycota</taxon>
        <taxon>Agaricomycotina</taxon>
        <taxon>Agaricomycetes</taxon>
        <taxon>Russulales</taxon>
        <taxon>Stereaceae</taxon>
        <taxon>Stereum</taxon>
    </lineage>
</organism>
<evidence type="ECO:0000256" key="9">
    <source>
        <dbReference type="SAM" id="MobiDB-lite"/>
    </source>
</evidence>
<dbReference type="InterPro" id="IPR008831">
    <property type="entry name" value="Mediator_Med31"/>
</dbReference>
<dbReference type="OrthoDB" id="10257739at2759"/>
<feature type="compositionally biased region" description="Polar residues" evidence="9">
    <location>
        <begin position="135"/>
        <end position="145"/>
    </location>
</feature>
<comment type="similarity">
    <text evidence="2 8">Belongs to the Mediator complex subunit 31 family.</text>
</comment>
<sequence>MSQTETQLQMQATPPTVSPRPEDANDPRTANRARFELELEFVQALANPFYLHTLSQQGILAQPAFVNYLEYLTYWKEKDYARFILYPHALHHLELLQHATFRSEIGKDEWREYLNQKQFDHWRTWREPQHLITTSVTTNGASPGQSHDPAGDIQVQTPREIQVNGNGVS</sequence>
<dbReference type="GO" id="GO:0006355">
    <property type="term" value="P:regulation of DNA-templated transcription"/>
    <property type="evidence" value="ECO:0007669"/>
    <property type="project" value="InterPro"/>
</dbReference>
<feature type="compositionally biased region" description="Polar residues" evidence="9">
    <location>
        <begin position="154"/>
        <end position="169"/>
    </location>
</feature>
<dbReference type="Proteomes" id="UP000053927">
    <property type="component" value="Unassembled WGS sequence"/>
</dbReference>
<keyword evidence="6 8" id="KW-0804">Transcription</keyword>
<keyword evidence="7 8" id="KW-0539">Nucleus</keyword>
<evidence type="ECO:0000256" key="3">
    <source>
        <dbReference type="ARBA" id="ARBA00019660"/>
    </source>
</evidence>
<comment type="function">
    <text evidence="8">Component of the Mediator complex, a coactivator involved in the regulated transcription of nearly all RNA polymerase II-dependent genes. Mediator functions as a bridge to convey information from gene-specific regulatory proteins to the basal RNA polymerase II transcription machinery. Mediator is recruited to promoters by direct interactions with regulatory proteins and serves as a scaffold for the assembly of a functional preinitiation complex with RNA polymerase II and the general transcription factors.</text>
</comment>
<dbReference type="Pfam" id="PF05669">
    <property type="entry name" value="Med31"/>
    <property type="match status" value="1"/>
</dbReference>
<evidence type="ECO:0000256" key="1">
    <source>
        <dbReference type="ARBA" id="ARBA00004123"/>
    </source>
</evidence>
<evidence type="ECO:0000256" key="4">
    <source>
        <dbReference type="ARBA" id="ARBA00023015"/>
    </source>
</evidence>
<gene>
    <name evidence="10" type="ORF">STEHIDRAFT_163263</name>
</gene>
<comment type="subunit">
    <text evidence="8">Component of the Mediator complex.</text>
</comment>
<keyword evidence="11" id="KW-1185">Reference proteome</keyword>
<evidence type="ECO:0000313" key="10">
    <source>
        <dbReference type="EMBL" id="EIM80011.1"/>
    </source>
</evidence>
<dbReference type="KEGG" id="shs:STEHIDRAFT_163263"/>
<dbReference type="InterPro" id="IPR038089">
    <property type="entry name" value="Med31_sf"/>
</dbReference>
<reference evidence="11" key="1">
    <citation type="journal article" date="2012" name="Science">
        <title>The Paleozoic origin of enzymatic lignin decomposition reconstructed from 31 fungal genomes.</title>
        <authorList>
            <person name="Floudas D."/>
            <person name="Binder M."/>
            <person name="Riley R."/>
            <person name="Barry K."/>
            <person name="Blanchette R.A."/>
            <person name="Henrissat B."/>
            <person name="Martinez A.T."/>
            <person name="Otillar R."/>
            <person name="Spatafora J.W."/>
            <person name="Yadav J.S."/>
            <person name="Aerts A."/>
            <person name="Benoit I."/>
            <person name="Boyd A."/>
            <person name="Carlson A."/>
            <person name="Copeland A."/>
            <person name="Coutinho P.M."/>
            <person name="de Vries R.P."/>
            <person name="Ferreira P."/>
            <person name="Findley K."/>
            <person name="Foster B."/>
            <person name="Gaskell J."/>
            <person name="Glotzer D."/>
            <person name="Gorecki P."/>
            <person name="Heitman J."/>
            <person name="Hesse C."/>
            <person name="Hori C."/>
            <person name="Igarashi K."/>
            <person name="Jurgens J.A."/>
            <person name="Kallen N."/>
            <person name="Kersten P."/>
            <person name="Kohler A."/>
            <person name="Kuees U."/>
            <person name="Kumar T.K.A."/>
            <person name="Kuo A."/>
            <person name="LaButti K."/>
            <person name="Larrondo L.F."/>
            <person name="Lindquist E."/>
            <person name="Ling A."/>
            <person name="Lombard V."/>
            <person name="Lucas S."/>
            <person name="Lundell T."/>
            <person name="Martin R."/>
            <person name="McLaughlin D.J."/>
            <person name="Morgenstern I."/>
            <person name="Morin E."/>
            <person name="Murat C."/>
            <person name="Nagy L.G."/>
            <person name="Nolan M."/>
            <person name="Ohm R.A."/>
            <person name="Patyshakuliyeva A."/>
            <person name="Rokas A."/>
            <person name="Ruiz-Duenas F.J."/>
            <person name="Sabat G."/>
            <person name="Salamov A."/>
            <person name="Samejima M."/>
            <person name="Schmutz J."/>
            <person name="Slot J.C."/>
            <person name="St John F."/>
            <person name="Stenlid J."/>
            <person name="Sun H."/>
            <person name="Sun S."/>
            <person name="Syed K."/>
            <person name="Tsang A."/>
            <person name="Wiebenga A."/>
            <person name="Young D."/>
            <person name="Pisabarro A."/>
            <person name="Eastwood D.C."/>
            <person name="Martin F."/>
            <person name="Cullen D."/>
            <person name="Grigoriev I.V."/>
            <person name="Hibbett D.S."/>
        </authorList>
    </citation>
    <scope>NUCLEOTIDE SEQUENCE [LARGE SCALE GENOMIC DNA]</scope>
    <source>
        <strain evidence="11">FP-91666</strain>
    </source>
</reference>
<keyword evidence="4 8" id="KW-0805">Transcription regulation</keyword>
<proteinExistence type="inferred from homology"/>
<evidence type="ECO:0000313" key="11">
    <source>
        <dbReference type="Proteomes" id="UP000053927"/>
    </source>
</evidence>
<evidence type="ECO:0000256" key="2">
    <source>
        <dbReference type="ARBA" id="ARBA00006378"/>
    </source>
</evidence>
<keyword evidence="5 8" id="KW-0010">Activator</keyword>
<dbReference type="GO" id="GO:0016592">
    <property type="term" value="C:mediator complex"/>
    <property type="evidence" value="ECO:0007669"/>
    <property type="project" value="InterPro"/>
</dbReference>
<accession>R7RX96</accession>
<dbReference type="PANTHER" id="PTHR13186">
    <property type="entry name" value="MEDIATOR OF RNA POLYMERASE II TRANSCRIPTION SUBUNIT 31"/>
    <property type="match status" value="1"/>
</dbReference>
<evidence type="ECO:0000256" key="7">
    <source>
        <dbReference type="ARBA" id="ARBA00023242"/>
    </source>
</evidence>
<dbReference type="GeneID" id="18802275"/>
<protein>
    <recommendedName>
        <fullName evidence="3 8">Mediator of RNA polymerase II transcription subunit 31</fullName>
    </recommendedName>
</protein>
<evidence type="ECO:0000256" key="6">
    <source>
        <dbReference type="ARBA" id="ARBA00023163"/>
    </source>
</evidence>
<dbReference type="EMBL" id="JH687400">
    <property type="protein sequence ID" value="EIM80011.1"/>
    <property type="molecule type" value="Genomic_DNA"/>
</dbReference>
<feature type="region of interest" description="Disordered" evidence="9">
    <location>
        <begin position="135"/>
        <end position="169"/>
    </location>
</feature>
<dbReference type="RefSeq" id="XP_007310993.1">
    <property type="nucleotide sequence ID" value="XM_007310931.1"/>
</dbReference>
<dbReference type="OMA" id="PSPMQYS"/>
<dbReference type="GO" id="GO:0003712">
    <property type="term" value="F:transcription coregulator activity"/>
    <property type="evidence" value="ECO:0007669"/>
    <property type="project" value="InterPro"/>
</dbReference>
<feature type="region of interest" description="Disordered" evidence="9">
    <location>
        <begin position="1"/>
        <end position="27"/>
    </location>
</feature>
<evidence type="ECO:0000256" key="8">
    <source>
        <dbReference type="RuleBase" id="RU364129"/>
    </source>
</evidence>
<comment type="subcellular location">
    <subcellularLocation>
        <location evidence="1 8">Nucleus</location>
    </subcellularLocation>
</comment>
<dbReference type="AlphaFoldDB" id="R7RX96"/>
<evidence type="ECO:0000256" key="5">
    <source>
        <dbReference type="ARBA" id="ARBA00023159"/>
    </source>
</evidence>
<name>R7RX96_STEHR</name>
<dbReference type="eggNOG" id="KOG4086">
    <property type="taxonomic scope" value="Eukaryota"/>
</dbReference>
<dbReference type="Gene3D" id="1.10.10.1340">
    <property type="entry name" value="Mediator of RNA polymerase II, submodule Med31 (Soh1)"/>
    <property type="match status" value="1"/>
</dbReference>